<feature type="signal peptide" evidence="1">
    <location>
        <begin position="1"/>
        <end position="23"/>
    </location>
</feature>
<dbReference type="EMBL" id="ONZF01000002">
    <property type="protein sequence ID" value="SPJ23642.1"/>
    <property type="molecule type" value="Genomic_DNA"/>
</dbReference>
<reference evidence="2 3" key="1">
    <citation type="submission" date="2018-03" db="EMBL/GenBank/DDBJ databases">
        <authorList>
            <person name="Keele B.F."/>
        </authorList>
    </citation>
    <scope>NUCLEOTIDE SEQUENCE [LARGE SCALE GENOMIC DNA]</scope>
    <source>
        <strain evidence="2 3">CECT 8504</strain>
    </source>
</reference>
<evidence type="ECO:0000256" key="1">
    <source>
        <dbReference type="SAM" id="SignalP"/>
    </source>
</evidence>
<protein>
    <submittedName>
        <fullName evidence="2">Uncharacterized protein</fullName>
    </submittedName>
</protein>
<evidence type="ECO:0000313" key="3">
    <source>
        <dbReference type="Proteomes" id="UP000244912"/>
    </source>
</evidence>
<organism evidence="2 3">
    <name type="scientific">Palleronia abyssalis</name>
    <dbReference type="NCBI Taxonomy" id="1501240"/>
    <lineage>
        <taxon>Bacteria</taxon>
        <taxon>Pseudomonadati</taxon>
        <taxon>Pseudomonadota</taxon>
        <taxon>Alphaproteobacteria</taxon>
        <taxon>Rhodobacterales</taxon>
        <taxon>Roseobacteraceae</taxon>
        <taxon>Palleronia</taxon>
    </lineage>
</organism>
<gene>
    <name evidence="2" type="ORF">PAA8504_01455</name>
</gene>
<evidence type="ECO:0000313" key="2">
    <source>
        <dbReference type="EMBL" id="SPJ23642.1"/>
    </source>
</evidence>
<dbReference type="Proteomes" id="UP000244912">
    <property type="component" value="Unassembled WGS sequence"/>
</dbReference>
<dbReference type="RefSeq" id="WP_108893455.1">
    <property type="nucleotide sequence ID" value="NZ_ONZF01000002.1"/>
</dbReference>
<name>A0A2R8BU15_9RHOB</name>
<keyword evidence="3" id="KW-1185">Reference proteome</keyword>
<accession>A0A2R8BU15</accession>
<proteinExistence type="predicted"/>
<feature type="chain" id="PRO_5015312238" evidence="1">
    <location>
        <begin position="24"/>
        <end position="174"/>
    </location>
</feature>
<dbReference type="OrthoDB" id="9979375at2"/>
<dbReference type="AlphaFoldDB" id="A0A2R8BU15"/>
<keyword evidence="1" id="KW-0732">Signal</keyword>
<sequence>MFRSVEAMVLTLVLVCAALSAEAGGLCGPLSGVACPTDSRPVAPVPNGTRSAGTDPQITVLTPGAPGAARIAYERSSTGLWRAAANGTCIGTLGAWHLTPYRIMAEGTVYEILSVAGDATLIDIVARRVFDEAPAEFSIAPRGRGRIDVVGGVIGGESRARYHDALYRCRKRPW</sequence>
<dbReference type="PROSITE" id="PS51257">
    <property type="entry name" value="PROKAR_LIPOPROTEIN"/>
    <property type="match status" value="1"/>
</dbReference>